<feature type="compositionally biased region" description="Polar residues" evidence="1">
    <location>
        <begin position="65"/>
        <end position="75"/>
    </location>
</feature>
<organism evidence="2">
    <name type="scientific">Tanacetum cinerariifolium</name>
    <name type="common">Dalmatian daisy</name>
    <name type="synonym">Chrysanthemum cinerariifolium</name>
    <dbReference type="NCBI Taxonomy" id="118510"/>
    <lineage>
        <taxon>Eukaryota</taxon>
        <taxon>Viridiplantae</taxon>
        <taxon>Streptophyta</taxon>
        <taxon>Embryophyta</taxon>
        <taxon>Tracheophyta</taxon>
        <taxon>Spermatophyta</taxon>
        <taxon>Magnoliopsida</taxon>
        <taxon>eudicotyledons</taxon>
        <taxon>Gunneridae</taxon>
        <taxon>Pentapetalae</taxon>
        <taxon>asterids</taxon>
        <taxon>campanulids</taxon>
        <taxon>Asterales</taxon>
        <taxon>Asteraceae</taxon>
        <taxon>Asteroideae</taxon>
        <taxon>Anthemideae</taxon>
        <taxon>Anthemidinae</taxon>
        <taxon>Tanacetum</taxon>
    </lineage>
</organism>
<proteinExistence type="predicted"/>
<feature type="compositionally biased region" description="Low complexity" evidence="1">
    <location>
        <begin position="125"/>
        <end position="134"/>
    </location>
</feature>
<feature type="compositionally biased region" description="Basic residues" evidence="1">
    <location>
        <begin position="76"/>
        <end position="90"/>
    </location>
</feature>
<feature type="compositionally biased region" description="Polar residues" evidence="1">
    <location>
        <begin position="135"/>
        <end position="152"/>
    </location>
</feature>
<feature type="region of interest" description="Disordered" evidence="1">
    <location>
        <begin position="61"/>
        <end position="100"/>
    </location>
</feature>
<name>A0A6L2NYN5_TANCI</name>
<protein>
    <submittedName>
        <fullName evidence="2">Uncharacterized protein</fullName>
    </submittedName>
</protein>
<dbReference type="AlphaFoldDB" id="A0A6L2NYN5"/>
<dbReference type="EMBL" id="BKCJ010010361">
    <property type="protein sequence ID" value="GEU91236.1"/>
    <property type="molecule type" value="Genomic_DNA"/>
</dbReference>
<sequence length="240" mass="26772">MEENHRSLQSSNYLDHKSSDCNNIKLPIQNEKSEVICATCKQCLITDNHDESVLQYVNGMKSRKNNQSANVSKSVNQKKHKENVKKSKKSGSKESLASPGTPRSFLRWLLTGRNFDLCGKIISSSNTESDSDTSVCDNASASNPQEPTNKGFPTSPEAKFMYLSASYLLIDMIVMTSMIELESVFSHLFDELFKWRNQVVSKSFAVTIANASDKRQQQQDSTSSTSTLATTIIFDGNFDL</sequence>
<gene>
    <name evidence="2" type="ORF">Tci_063214</name>
</gene>
<reference evidence="2" key="1">
    <citation type="journal article" date="2019" name="Sci. Rep.">
        <title>Draft genome of Tanacetum cinerariifolium, the natural source of mosquito coil.</title>
        <authorList>
            <person name="Yamashiro T."/>
            <person name="Shiraishi A."/>
            <person name="Satake H."/>
            <person name="Nakayama K."/>
        </authorList>
    </citation>
    <scope>NUCLEOTIDE SEQUENCE</scope>
</reference>
<evidence type="ECO:0000256" key="1">
    <source>
        <dbReference type="SAM" id="MobiDB-lite"/>
    </source>
</evidence>
<feature type="region of interest" description="Disordered" evidence="1">
    <location>
        <begin position="125"/>
        <end position="154"/>
    </location>
</feature>
<evidence type="ECO:0000313" key="2">
    <source>
        <dbReference type="EMBL" id="GEU91236.1"/>
    </source>
</evidence>
<accession>A0A6L2NYN5</accession>
<comment type="caution">
    <text evidence="2">The sequence shown here is derived from an EMBL/GenBank/DDBJ whole genome shotgun (WGS) entry which is preliminary data.</text>
</comment>